<sequence>MPSAATVRRGRASFCSICSSRAHFSLNVVCQLFPAPQLWSQLVADFHQADWGLALVKGYTEQYLLEADN</sequence>
<dbReference type="EMBL" id="VBQZ03000013">
    <property type="protein sequence ID" value="MXQ82712.1"/>
    <property type="molecule type" value="Genomic_DNA"/>
</dbReference>
<comment type="caution">
    <text evidence="1">The sequence shown here is derived from an EMBL/GenBank/DDBJ whole genome shotgun (WGS) entry which is preliminary data.</text>
</comment>
<keyword evidence="2" id="KW-1185">Reference proteome</keyword>
<evidence type="ECO:0000313" key="2">
    <source>
        <dbReference type="Proteomes" id="UP000322234"/>
    </source>
</evidence>
<dbReference type="Proteomes" id="UP000322234">
    <property type="component" value="Unassembled WGS sequence"/>
</dbReference>
<protein>
    <submittedName>
        <fullName evidence="1">Uncharacterized protein</fullName>
    </submittedName>
</protein>
<reference evidence="1" key="1">
    <citation type="submission" date="2019-10" db="EMBL/GenBank/DDBJ databases">
        <title>The sequence and de novo assembly of the wild yak genome.</title>
        <authorList>
            <person name="Liu Y."/>
        </authorList>
    </citation>
    <scope>NUCLEOTIDE SEQUENCE [LARGE SCALE GENOMIC DNA]</scope>
    <source>
        <strain evidence="1">WY2019</strain>
    </source>
</reference>
<accession>A0A6B0R0F8</accession>
<gene>
    <name evidence="1" type="ORF">E5288_WYG009812</name>
</gene>
<name>A0A6B0R0F8_9CETA</name>
<dbReference type="AlphaFoldDB" id="A0A6B0R0F8"/>
<evidence type="ECO:0000313" key="1">
    <source>
        <dbReference type="EMBL" id="MXQ82712.1"/>
    </source>
</evidence>
<organism evidence="1 2">
    <name type="scientific">Bos mutus</name>
    <name type="common">wild yak</name>
    <dbReference type="NCBI Taxonomy" id="72004"/>
    <lineage>
        <taxon>Eukaryota</taxon>
        <taxon>Metazoa</taxon>
        <taxon>Chordata</taxon>
        <taxon>Craniata</taxon>
        <taxon>Vertebrata</taxon>
        <taxon>Euteleostomi</taxon>
        <taxon>Mammalia</taxon>
        <taxon>Eutheria</taxon>
        <taxon>Laurasiatheria</taxon>
        <taxon>Artiodactyla</taxon>
        <taxon>Ruminantia</taxon>
        <taxon>Pecora</taxon>
        <taxon>Bovidae</taxon>
        <taxon>Bovinae</taxon>
        <taxon>Bos</taxon>
    </lineage>
</organism>
<proteinExistence type="predicted"/>